<dbReference type="EMBL" id="CP001614">
    <property type="protein sequence ID" value="ACR13429.1"/>
    <property type="molecule type" value="Genomic_DNA"/>
</dbReference>
<organism evidence="1 2">
    <name type="scientific">Teredinibacter turnerae (strain ATCC 39867 / T7901)</name>
    <dbReference type="NCBI Taxonomy" id="377629"/>
    <lineage>
        <taxon>Bacteria</taxon>
        <taxon>Pseudomonadati</taxon>
        <taxon>Pseudomonadota</taxon>
        <taxon>Gammaproteobacteria</taxon>
        <taxon>Cellvibrionales</taxon>
        <taxon>Cellvibrionaceae</taxon>
        <taxon>Teredinibacter</taxon>
    </lineage>
</organism>
<dbReference type="HOGENOM" id="CLU_3206324_0_0_6"/>
<dbReference type="Proteomes" id="UP000009080">
    <property type="component" value="Chromosome"/>
</dbReference>
<keyword evidence="2" id="KW-1185">Reference proteome</keyword>
<dbReference type="AlphaFoldDB" id="C5BS73"/>
<reference evidence="1 2" key="1">
    <citation type="journal article" date="2009" name="PLoS ONE">
        <title>The complete genome of Teredinibacter turnerae T7901: an intracellular endosymbiont of marine wood-boring bivalves (shipworms).</title>
        <authorList>
            <person name="Yang J.C."/>
            <person name="Madupu R."/>
            <person name="Durkin A.S."/>
            <person name="Ekborg N.A."/>
            <person name="Pedamallu C.S."/>
            <person name="Hostetler J.B."/>
            <person name="Radune D."/>
            <person name="Toms B.S."/>
            <person name="Henrissat B."/>
            <person name="Coutinho P.M."/>
            <person name="Schwarz S."/>
            <person name="Field L."/>
            <person name="Trindade-Silva A.E."/>
            <person name="Soares C.A.G."/>
            <person name="Elshahawi S."/>
            <person name="Hanora A."/>
            <person name="Schmidt E.W."/>
            <person name="Haygood M.G."/>
            <person name="Posfai J."/>
            <person name="Benner J."/>
            <person name="Madinger C."/>
            <person name="Nove J."/>
            <person name="Anton B."/>
            <person name="Chaudhary K."/>
            <person name="Foster J."/>
            <person name="Holman A."/>
            <person name="Kumar S."/>
            <person name="Lessard P.A."/>
            <person name="Luyten Y.A."/>
            <person name="Slatko B."/>
            <person name="Wood N."/>
            <person name="Wu B."/>
            <person name="Teplitski M."/>
            <person name="Mougous J.D."/>
            <person name="Ward N."/>
            <person name="Eisen J.A."/>
            <person name="Badger J.H."/>
            <person name="Distel D.L."/>
        </authorList>
    </citation>
    <scope>NUCLEOTIDE SEQUENCE [LARGE SCALE GENOMIC DNA]</scope>
    <source>
        <strain evidence="2">ATCC 39867 / T7901</strain>
    </source>
</reference>
<proteinExistence type="predicted"/>
<evidence type="ECO:0000313" key="2">
    <source>
        <dbReference type="Proteomes" id="UP000009080"/>
    </source>
</evidence>
<evidence type="ECO:0000313" key="1">
    <source>
        <dbReference type="EMBL" id="ACR13429.1"/>
    </source>
</evidence>
<name>C5BS73_TERTT</name>
<sequence length="45" mass="5212">MQKIAISSLRIIIHEIYGASLAHLTWDIMVKKGKWCNANKLEIHH</sequence>
<gene>
    <name evidence="1" type="ordered locus">TERTU_3687</name>
</gene>
<protein>
    <submittedName>
        <fullName evidence="1">Uncharacterized protein</fullName>
    </submittedName>
</protein>
<accession>C5BS73</accession>
<dbReference type="STRING" id="377629.TERTU_3687"/>
<dbReference type="KEGG" id="ttu:TERTU_3687"/>